<feature type="compositionally biased region" description="Polar residues" evidence="2">
    <location>
        <begin position="810"/>
        <end position="823"/>
    </location>
</feature>
<feature type="compositionally biased region" description="Polar residues" evidence="2">
    <location>
        <begin position="436"/>
        <end position="449"/>
    </location>
</feature>
<proteinExistence type="predicted"/>
<evidence type="ECO:0000259" key="3">
    <source>
        <dbReference type="Pfam" id="PF10650"/>
    </source>
</evidence>
<feature type="compositionally biased region" description="Low complexity" evidence="2">
    <location>
        <begin position="844"/>
        <end position="859"/>
    </location>
</feature>
<dbReference type="Pfam" id="PF10650">
    <property type="entry name" value="zf-C3H1"/>
    <property type="match status" value="1"/>
</dbReference>
<feature type="compositionally biased region" description="Polar residues" evidence="2">
    <location>
        <begin position="989"/>
        <end position="999"/>
    </location>
</feature>
<organism evidence="4 5">
    <name type="scientific">Decorospora gaudefroyi</name>
    <dbReference type="NCBI Taxonomy" id="184978"/>
    <lineage>
        <taxon>Eukaryota</taxon>
        <taxon>Fungi</taxon>
        <taxon>Dikarya</taxon>
        <taxon>Ascomycota</taxon>
        <taxon>Pezizomycotina</taxon>
        <taxon>Dothideomycetes</taxon>
        <taxon>Pleosporomycetidae</taxon>
        <taxon>Pleosporales</taxon>
        <taxon>Pleosporineae</taxon>
        <taxon>Pleosporaceae</taxon>
        <taxon>Decorospora</taxon>
    </lineage>
</organism>
<feature type="compositionally biased region" description="Pro residues" evidence="2">
    <location>
        <begin position="88"/>
        <end position="111"/>
    </location>
</feature>
<feature type="compositionally biased region" description="Pro residues" evidence="2">
    <location>
        <begin position="62"/>
        <end position="77"/>
    </location>
</feature>
<protein>
    <recommendedName>
        <fullName evidence="3">Putative zinc-finger domain-containing protein</fullName>
    </recommendedName>
</protein>
<feature type="compositionally biased region" description="Low complexity" evidence="2">
    <location>
        <begin position="420"/>
        <end position="435"/>
    </location>
</feature>
<feature type="compositionally biased region" description="Acidic residues" evidence="2">
    <location>
        <begin position="526"/>
        <end position="540"/>
    </location>
</feature>
<feature type="compositionally biased region" description="Low complexity" evidence="2">
    <location>
        <begin position="365"/>
        <end position="384"/>
    </location>
</feature>
<feature type="compositionally biased region" description="Acidic residues" evidence="2">
    <location>
        <begin position="1062"/>
        <end position="1074"/>
    </location>
</feature>
<reference evidence="4" key="1">
    <citation type="submission" date="2020-01" db="EMBL/GenBank/DDBJ databases">
        <authorList>
            <consortium name="DOE Joint Genome Institute"/>
            <person name="Haridas S."/>
            <person name="Albert R."/>
            <person name="Binder M."/>
            <person name="Bloem J."/>
            <person name="Labutti K."/>
            <person name="Salamov A."/>
            <person name="Andreopoulos B."/>
            <person name="Baker S.E."/>
            <person name="Barry K."/>
            <person name="Bills G."/>
            <person name="Bluhm B.H."/>
            <person name="Cannon C."/>
            <person name="Castanera R."/>
            <person name="Culley D.E."/>
            <person name="Daum C."/>
            <person name="Ezra D."/>
            <person name="Gonzalez J.B."/>
            <person name="Henrissat B."/>
            <person name="Kuo A."/>
            <person name="Liang C."/>
            <person name="Lipzen A."/>
            <person name="Lutzoni F."/>
            <person name="Magnuson J."/>
            <person name="Mondo S."/>
            <person name="Nolan M."/>
            <person name="Ohm R."/>
            <person name="Pangilinan J."/>
            <person name="Park H.-J."/>
            <person name="Ramirez L."/>
            <person name="Alfaro M."/>
            <person name="Sun H."/>
            <person name="Tritt A."/>
            <person name="Yoshinaga Y."/>
            <person name="Zwiers L.-H."/>
            <person name="Turgeon B.G."/>
            <person name="Goodwin S.B."/>
            <person name="Spatafora J.W."/>
            <person name="Crous P.W."/>
            <person name="Grigoriev I.V."/>
        </authorList>
    </citation>
    <scope>NUCLEOTIDE SEQUENCE</scope>
    <source>
        <strain evidence="4">P77</strain>
    </source>
</reference>
<gene>
    <name evidence="4" type="ORF">BDW02DRAFT_580226</name>
</gene>
<name>A0A6A5K750_9PLEO</name>
<feature type="compositionally biased region" description="Low complexity" evidence="2">
    <location>
        <begin position="620"/>
        <end position="636"/>
    </location>
</feature>
<feature type="coiled-coil region" evidence="1">
    <location>
        <begin position="701"/>
        <end position="735"/>
    </location>
</feature>
<feature type="compositionally biased region" description="Acidic residues" evidence="2">
    <location>
        <begin position="1013"/>
        <end position="1028"/>
    </location>
</feature>
<evidence type="ECO:0000256" key="1">
    <source>
        <dbReference type="SAM" id="Coils"/>
    </source>
</evidence>
<feature type="compositionally biased region" description="Low complexity" evidence="2">
    <location>
        <begin position="46"/>
        <end position="61"/>
    </location>
</feature>
<dbReference type="PANTHER" id="PTHR21563">
    <property type="entry name" value="ZINC FINGER C3H1 DOMAIN-CONTAINING PROTEIN"/>
    <property type="match status" value="1"/>
</dbReference>
<feature type="region of interest" description="Disordered" evidence="2">
    <location>
        <begin position="276"/>
        <end position="563"/>
    </location>
</feature>
<sequence>MANNYSQPFYGFSHRYPLPPLPPPAQSQEGAFPQIPGLAPAPPPGVAGINSASYAQNSQQQPPFPAPAWPPQFPPDPNLWALFQSGAFPPPNPNALPPPFPHMAFPPPSLPHTPQNHALATPLHSQFPPRPPQPAAVASERIREVMDSDREDGELSEGDVSSQPPTAKSNGRAQFEPSPRSVPQASHTSAPAQNGHTPHRPPASQPAPKETPLEAPQRDASPTPLERVQKDREDAKQFIKLLHSHNIPYRALANEKLDMELLRGLYQSVNLPSEPAPILPPKPNGTSTAPAVQPALPAHGLPPKPPAAVKTDINAAPSTKPAASPTAPGDRKNYIARLQAAKAAKQAGLAKPSPPQQTPPAKSITPAPATKTPQPATTPNAKAPVTDEQRARNTELIKQRLEAIKAKQKLSGTASNGAVPAQQTGQTPGPPEQTTRPAPSGTNTPTNQGYMPPFSGIPGLFMSAPHISSSSASIVSQPSSSVPQKRPAPTDTAEVATPRGSVTPYTRPLGQSPHAHQQDDSMIIDVSEDESNGSEMDIEMDQPAPKTAHDPRQALGNLSNFPSRAGSAMRVISAATTPGAQTPTIVAREKELVDKEKQLVAMRETLKKKLAEKKRERDNAAAAAATPLPTSNNAPTPVLPVSTDTLSKLPTTTTELAPPMPVQSVNASADATRPNVGSGKDTKRLRRAEIESRLPTLDAEIASNASRMAQLTKEMEQLTAQNEKIAKDKKQLTVELESLGVDTEGMSHAELRAKKNEIEREQSPEPQTSSHRADNAPQPLTNGPLSAVQSSLESLSSSAVENERAIFSTPLPTSSQVPHSYTTIPGLGRGTSEPRPPVAGDHVPTPTMNTTPTMIAPPTSTYEPQLSPQENVIQTDGPQVLPDAEEASVKVAMAPVTPGSATALDEDEDFYSPPPPAGTNLNMNTGETGDDDAARERLLTQPAAVSSPSEEGEVDEEGEVEMSVSEREDEGEEEFEPEYEPDEPAILTDVTTQEAQNAESEIPPSVPTSQVSTEDEEAYEPPDVDQEMSDFHSEAAVAQPSSLGHIEAGDGAMDIASSSSEDSSDESDSDEESSPEPRREETISANNLPRQDTNVADDLAPELQRGITPAAAVVDSLPVASDEDQLAKFTPYESPLRMFKSYRYHPSYAQDISGGFLSLTFSHQIDPEKPFCQYESAGGACNDPGCPDQHFRDVAITGDKLLVQLGTANPGKTSEEKQRWNDGLRGVLKELRQKNIKDPNGIAAEIARYRRQFLNDDTRVVNL</sequence>
<feature type="compositionally biased region" description="Polar residues" evidence="2">
    <location>
        <begin position="159"/>
        <end position="172"/>
    </location>
</feature>
<feature type="compositionally biased region" description="Polar residues" evidence="2">
    <location>
        <begin position="1083"/>
        <end position="1093"/>
    </location>
</feature>
<feature type="region of interest" description="Disordered" evidence="2">
    <location>
        <begin position="898"/>
        <end position="1093"/>
    </location>
</feature>
<evidence type="ECO:0000313" key="5">
    <source>
        <dbReference type="Proteomes" id="UP000800040"/>
    </source>
</evidence>
<feature type="compositionally biased region" description="Low complexity" evidence="2">
    <location>
        <begin position="643"/>
        <end position="656"/>
    </location>
</feature>
<feature type="compositionally biased region" description="Low complexity" evidence="2">
    <location>
        <begin position="315"/>
        <end position="328"/>
    </location>
</feature>
<feature type="compositionally biased region" description="Basic and acidic residues" evidence="2">
    <location>
        <begin position="385"/>
        <end position="405"/>
    </location>
</feature>
<dbReference type="InterPro" id="IPR039278">
    <property type="entry name" value="Red1"/>
</dbReference>
<dbReference type="EMBL" id="ML975315">
    <property type="protein sequence ID" value="KAF1833605.1"/>
    <property type="molecule type" value="Genomic_DNA"/>
</dbReference>
<dbReference type="GO" id="GO:0005634">
    <property type="term" value="C:nucleus"/>
    <property type="evidence" value="ECO:0007669"/>
    <property type="project" value="TreeGrafter"/>
</dbReference>
<feature type="domain" description="Putative zinc-finger" evidence="3">
    <location>
        <begin position="1171"/>
        <end position="1192"/>
    </location>
</feature>
<keyword evidence="5" id="KW-1185">Reference proteome</keyword>
<feature type="compositionally biased region" description="Low complexity" evidence="2">
    <location>
        <begin position="336"/>
        <end position="351"/>
    </location>
</feature>
<evidence type="ECO:0000256" key="2">
    <source>
        <dbReference type="SAM" id="MobiDB-lite"/>
    </source>
</evidence>
<accession>A0A6A5K750</accession>
<feature type="compositionally biased region" description="Low complexity" evidence="2">
    <location>
        <begin position="786"/>
        <end position="796"/>
    </location>
</feature>
<dbReference type="AlphaFoldDB" id="A0A6A5K750"/>
<evidence type="ECO:0000313" key="4">
    <source>
        <dbReference type="EMBL" id="KAF1833605.1"/>
    </source>
</evidence>
<feature type="region of interest" description="Disordered" evidence="2">
    <location>
        <begin position="610"/>
        <end position="688"/>
    </location>
</feature>
<feature type="region of interest" description="Disordered" evidence="2">
    <location>
        <begin position="16"/>
        <end position="232"/>
    </location>
</feature>
<dbReference type="PANTHER" id="PTHR21563:SF3">
    <property type="entry name" value="ZINC FINGER C3H1 DOMAIN-CONTAINING PROTEIN"/>
    <property type="match status" value="1"/>
</dbReference>
<feature type="compositionally biased region" description="Basic and acidic residues" evidence="2">
    <location>
        <begin position="745"/>
        <end position="763"/>
    </location>
</feature>
<feature type="compositionally biased region" description="Acidic residues" evidence="2">
    <location>
        <begin position="967"/>
        <end position="983"/>
    </location>
</feature>
<feature type="compositionally biased region" description="Low complexity" evidence="2">
    <location>
        <begin position="463"/>
        <end position="484"/>
    </location>
</feature>
<feature type="region of interest" description="Disordered" evidence="2">
    <location>
        <begin position="808"/>
        <end position="865"/>
    </location>
</feature>
<keyword evidence="1" id="KW-0175">Coiled coil</keyword>
<dbReference type="InterPro" id="IPR019607">
    <property type="entry name" value="Putative_zinc-finger_domain"/>
</dbReference>
<feature type="compositionally biased region" description="Basic and acidic residues" evidence="2">
    <location>
        <begin position="610"/>
        <end position="619"/>
    </location>
</feature>
<dbReference type="Proteomes" id="UP000800040">
    <property type="component" value="Unassembled WGS sequence"/>
</dbReference>
<dbReference type="GO" id="GO:0000178">
    <property type="term" value="C:exosome (RNase complex)"/>
    <property type="evidence" value="ECO:0007669"/>
    <property type="project" value="TreeGrafter"/>
</dbReference>
<feature type="compositionally biased region" description="Polar residues" evidence="2">
    <location>
        <begin position="181"/>
        <end position="196"/>
    </location>
</feature>
<feature type="compositionally biased region" description="Acidic residues" evidence="2">
    <location>
        <begin position="950"/>
        <end position="960"/>
    </location>
</feature>
<dbReference type="OrthoDB" id="1922977at2759"/>
<feature type="region of interest" description="Disordered" evidence="2">
    <location>
        <begin position="738"/>
        <end position="796"/>
    </location>
</feature>